<comment type="caution">
    <text evidence="1">The sequence shown here is derived from an EMBL/GenBank/DDBJ whole genome shotgun (WGS) entry which is preliminary data.</text>
</comment>
<evidence type="ECO:0000313" key="2">
    <source>
        <dbReference type="Proteomes" id="UP000735302"/>
    </source>
</evidence>
<evidence type="ECO:0000313" key="1">
    <source>
        <dbReference type="EMBL" id="GFN96003.1"/>
    </source>
</evidence>
<dbReference type="Proteomes" id="UP000735302">
    <property type="component" value="Unassembled WGS sequence"/>
</dbReference>
<proteinExistence type="predicted"/>
<gene>
    <name evidence="1" type="ORF">PoB_002250900</name>
</gene>
<accession>A0AAV3ZNP5</accession>
<name>A0AAV3ZNP5_9GAST</name>
<dbReference type="AlphaFoldDB" id="A0AAV3ZNP5"/>
<protein>
    <submittedName>
        <fullName evidence="1">Uncharacterized protein</fullName>
    </submittedName>
</protein>
<dbReference type="EMBL" id="BLXT01002606">
    <property type="protein sequence ID" value="GFN96003.1"/>
    <property type="molecule type" value="Genomic_DNA"/>
</dbReference>
<sequence length="122" mass="13511">MIGRAVSEAFIDLNVSCSKHDIVHTIVEVYKARPQPYDLKLPRAPSGQGVTGEARIRKNGLCISQTECAIQSALAVSFEGLELVNHFTNMNRGKESLLNIKRCTNQSQRIHQFAVRTSKSKG</sequence>
<organism evidence="1 2">
    <name type="scientific">Plakobranchus ocellatus</name>
    <dbReference type="NCBI Taxonomy" id="259542"/>
    <lineage>
        <taxon>Eukaryota</taxon>
        <taxon>Metazoa</taxon>
        <taxon>Spiralia</taxon>
        <taxon>Lophotrochozoa</taxon>
        <taxon>Mollusca</taxon>
        <taxon>Gastropoda</taxon>
        <taxon>Heterobranchia</taxon>
        <taxon>Euthyneura</taxon>
        <taxon>Panpulmonata</taxon>
        <taxon>Sacoglossa</taxon>
        <taxon>Placobranchoidea</taxon>
        <taxon>Plakobranchidae</taxon>
        <taxon>Plakobranchus</taxon>
    </lineage>
</organism>
<keyword evidence="2" id="KW-1185">Reference proteome</keyword>
<reference evidence="1 2" key="1">
    <citation type="journal article" date="2021" name="Elife">
        <title>Chloroplast acquisition without the gene transfer in kleptoplastic sea slugs, Plakobranchus ocellatus.</title>
        <authorList>
            <person name="Maeda T."/>
            <person name="Takahashi S."/>
            <person name="Yoshida T."/>
            <person name="Shimamura S."/>
            <person name="Takaki Y."/>
            <person name="Nagai Y."/>
            <person name="Toyoda A."/>
            <person name="Suzuki Y."/>
            <person name="Arimoto A."/>
            <person name="Ishii H."/>
            <person name="Satoh N."/>
            <person name="Nishiyama T."/>
            <person name="Hasebe M."/>
            <person name="Maruyama T."/>
            <person name="Minagawa J."/>
            <person name="Obokata J."/>
            <person name="Shigenobu S."/>
        </authorList>
    </citation>
    <scope>NUCLEOTIDE SEQUENCE [LARGE SCALE GENOMIC DNA]</scope>
</reference>